<dbReference type="PANTHER" id="PTHR13271">
    <property type="entry name" value="UNCHARACTERIZED PUTATIVE METHYLTRANSFERASE"/>
    <property type="match status" value="1"/>
</dbReference>
<comment type="caution">
    <text evidence="3">The sequence shown here is derived from an EMBL/GenBank/DDBJ whole genome shotgun (WGS) entry which is preliminary data.</text>
</comment>
<feature type="region of interest" description="Disordered" evidence="1">
    <location>
        <begin position="21"/>
        <end position="135"/>
    </location>
</feature>
<name>A0A504X6B6_LEIDO</name>
<dbReference type="Proteomes" id="UP000318447">
    <property type="component" value="Unassembled WGS sequence"/>
</dbReference>
<dbReference type="PROSITE" id="PS50280">
    <property type="entry name" value="SET"/>
    <property type="match status" value="1"/>
</dbReference>
<dbReference type="VEuPathDB" id="TriTrypDB:LdBPK_311060.1"/>
<sequence>MRPLSRPAAVSVRGVSLALRRRADESRPTAVPGVQGREVVSETLPDAGAASPTSPRATNWSVRAASAPGEGAADRAQAIRSTHDHLSFQARGQRPGPNAEGSQRRSQLRQHRRRSSRTAFTDDEHLRPGEAVNERCPRASVMLPAVHPGADLPPLPQRALAEKRTGKFSFVSDPSQRSSRDVYGHEVPNNTPKPKLPMWASSLTSPALGKVRLTEESWISLDARGVLGEDVTAQFVRWLHESVLPANSVLREQLERNVLLDLRLATARGVYAKKAFKRGDVVLTIPLLSATPSDAPSCTAWLCLNSETLAKYSTAAQQRVGLPSYDTVKQVLSVRQSSFDPIPHPLFLDQVCAALLLACEKADGAASPLYPYLRLLDSAELFEDETIKELHLGVLEPTTHMEYDEHVKRFRHYMRKLHAVWWAAYESATGRGPGADVAGAAGDRADTTDALASSVPILRIDGEDSAASVTVDTEGRRYQDVGNMTVVPADAKVSGADASAARMAWKPPPSLEDMAWALRVLLSRQKTLPHLRVDRAAFERVQEESIEGEVLDAFGRAVMKGKYAFYQHVLRAIDEDRLHVNEVDPTAIPTIVPLLDMVSHPPGGVPNVSFTVERVERTGGRSGSTTEVGTSPHRGDLASGKPNSASPSYQVVVRATDDIEEDEELTVSYVKCYSVAYTLYRYGFLPLSRREDDVATLLQANNVDGNLRPAPKSGSSPSSLSKEGVMWALRRWWPSMFAT</sequence>
<dbReference type="SUPFAM" id="SSF82199">
    <property type="entry name" value="SET domain"/>
    <property type="match status" value="2"/>
</dbReference>
<dbReference type="InterPro" id="IPR001214">
    <property type="entry name" value="SET_dom"/>
</dbReference>
<feature type="compositionally biased region" description="Basic residues" evidence="1">
    <location>
        <begin position="106"/>
        <end position="116"/>
    </location>
</feature>
<dbReference type="GO" id="GO:0005634">
    <property type="term" value="C:nucleus"/>
    <property type="evidence" value="ECO:0007669"/>
    <property type="project" value="TreeGrafter"/>
</dbReference>
<feature type="compositionally biased region" description="Basic and acidic residues" evidence="1">
    <location>
        <begin position="120"/>
        <end position="135"/>
    </location>
</feature>
<feature type="region of interest" description="Disordered" evidence="1">
    <location>
        <begin position="617"/>
        <end position="646"/>
    </location>
</feature>
<dbReference type="Gene3D" id="3.90.1410.10">
    <property type="entry name" value="set domain protein methyltransferase, domain 1"/>
    <property type="match status" value="1"/>
</dbReference>
<organism evidence="3 4">
    <name type="scientific">Leishmania donovani</name>
    <dbReference type="NCBI Taxonomy" id="5661"/>
    <lineage>
        <taxon>Eukaryota</taxon>
        <taxon>Discoba</taxon>
        <taxon>Euglenozoa</taxon>
        <taxon>Kinetoplastea</taxon>
        <taxon>Metakinetoplastina</taxon>
        <taxon>Trypanosomatida</taxon>
        <taxon>Trypanosomatidae</taxon>
        <taxon>Leishmaniinae</taxon>
        <taxon>Leishmania</taxon>
    </lineage>
</organism>
<evidence type="ECO:0000259" key="2">
    <source>
        <dbReference type="PROSITE" id="PS50280"/>
    </source>
</evidence>
<dbReference type="InterPro" id="IPR046341">
    <property type="entry name" value="SET_dom_sf"/>
</dbReference>
<evidence type="ECO:0000313" key="4">
    <source>
        <dbReference type="Proteomes" id="UP000318447"/>
    </source>
</evidence>
<dbReference type="VEuPathDB" id="TriTrypDB:LdCL_310017200"/>
<dbReference type="PANTHER" id="PTHR13271:SF136">
    <property type="entry name" value="SET DOMAIN-CONTAINING PROTEIN"/>
    <property type="match status" value="1"/>
</dbReference>
<feature type="domain" description="SET" evidence="2">
    <location>
        <begin position="252"/>
        <end position="670"/>
    </location>
</feature>
<gene>
    <name evidence="3" type="ORF">CGC21_11720</name>
</gene>
<dbReference type="InterPro" id="IPR050600">
    <property type="entry name" value="SETD3_SETD6_MTase"/>
</dbReference>
<evidence type="ECO:0000313" key="3">
    <source>
        <dbReference type="EMBL" id="TPP42659.1"/>
    </source>
</evidence>
<accession>A0A504X6B6</accession>
<dbReference type="AlphaFoldDB" id="A0A504X6B6"/>
<evidence type="ECO:0000256" key="1">
    <source>
        <dbReference type="SAM" id="MobiDB-lite"/>
    </source>
</evidence>
<dbReference type="EMBL" id="RHLC01000006">
    <property type="protein sequence ID" value="TPP42659.1"/>
    <property type="molecule type" value="Genomic_DNA"/>
</dbReference>
<proteinExistence type="predicted"/>
<reference evidence="4" key="1">
    <citation type="submission" date="2019-02" db="EMBL/GenBank/DDBJ databases">
        <title>FDA dAtabase for Regulatory Grade micrObial Sequences (FDA-ARGOS): Supporting development and validation of Infectious Disease Dx tests.</title>
        <authorList>
            <person name="Duncan R."/>
            <person name="Fisher C."/>
            <person name="Tallon L."/>
            <person name="Sadzewicz L."/>
            <person name="Sengamalay N."/>
            <person name="Ott S."/>
            <person name="Godinez A."/>
            <person name="Nagaraj S."/>
            <person name="Vavikolanu K."/>
            <person name="Nadendla S."/>
            <person name="Aluvathingal J."/>
            <person name="Sichtig H."/>
        </authorList>
    </citation>
    <scope>NUCLEOTIDE SEQUENCE [LARGE SCALE GENOMIC DNA]</scope>
    <source>
        <strain evidence="4">FDAARGOS_361</strain>
    </source>
</reference>
<dbReference type="GO" id="GO:0016279">
    <property type="term" value="F:protein-lysine N-methyltransferase activity"/>
    <property type="evidence" value="ECO:0007669"/>
    <property type="project" value="TreeGrafter"/>
</dbReference>
<feature type="region of interest" description="Disordered" evidence="1">
    <location>
        <begin position="170"/>
        <end position="196"/>
    </location>
</feature>
<protein>
    <recommendedName>
        <fullName evidence="2">SET domain-containing protein</fullName>
    </recommendedName>
</protein>
<feature type="compositionally biased region" description="Polar residues" evidence="1">
    <location>
        <begin position="51"/>
        <end position="61"/>
    </location>
</feature>
<dbReference type="VEuPathDB" id="TriTrypDB:LDHU3_31.1770"/>